<sequence>MRFHDQEHSRIGSLLLFSIDPQCFWQAILIKRLAYHFARCYVLARQNIGVDGCIDAPVHTVSEQPIAKRNMRFYEQAHLRIGSLLLFLIAPQGFG</sequence>
<keyword evidence="2" id="KW-1185">Reference proteome</keyword>
<reference evidence="1 2" key="1">
    <citation type="journal article" date="2022" name="bioRxiv">
        <title>The genome of the oomycete Peronosclerospora sorghi, a cosmopolitan pathogen of maize and sorghum, is inflated with dispersed pseudogenes.</title>
        <authorList>
            <person name="Fletcher K."/>
            <person name="Martin F."/>
            <person name="Isakeit T."/>
            <person name="Cavanaugh K."/>
            <person name="Magill C."/>
            <person name="Michelmore R."/>
        </authorList>
    </citation>
    <scope>NUCLEOTIDE SEQUENCE [LARGE SCALE GENOMIC DNA]</scope>
    <source>
        <strain evidence="1">P6</strain>
    </source>
</reference>
<name>A0ACC0VTU0_9STRA</name>
<evidence type="ECO:0000313" key="2">
    <source>
        <dbReference type="Proteomes" id="UP001163321"/>
    </source>
</evidence>
<protein>
    <submittedName>
        <fullName evidence="1">Uncharacterized protein</fullName>
    </submittedName>
</protein>
<accession>A0ACC0VTU0</accession>
<dbReference type="Proteomes" id="UP001163321">
    <property type="component" value="Chromosome 6"/>
</dbReference>
<evidence type="ECO:0000313" key="1">
    <source>
        <dbReference type="EMBL" id="KAI9909907.1"/>
    </source>
</evidence>
<dbReference type="EMBL" id="CM047585">
    <property type="protein sequence ID" value="KAI9909907.1"/>
    <property type="molecule type" value="Genomic_DNA"/>
</dbReference>
<organism evidence="1 2">
    <name type="scientific">Peronosclerospora sorghi</name>
    <dbReference type="NCBI Taxonomy" id="230839"/>
    <lineage>
        <taxon>Eukaryota</taxon>
        <taxon>Sar</taxon>
        <taxon>Stramenopiles</taxon>
        <taxon>Oomycota</taxon>
        <taxon>Peronosporomycetes</taxon>
        <taxon>Peronosporales</taxon>
        <taxon>Peronosporaceae</taxon>
        <taxon>Peronosclerospora</taxon>
    </lineage>
</organism>
<gene>
    <name evidence="1" type="ORF">PsorP6_010705</name>
</gene>
<proteinExistence type="predicted"/>
<comment type="caution">
    <text evidence="1">The sequence shown here is derived from an EMBL/GenBank/DDBJ whole genome shotgun (WGS) entry which is preliminary data.</text>
</comment>